<dbReference type="Proteomes" id="UP000260644">
    <property type="component" value="Unassembled WGS sequence"/>
</dbReference>
<dbReference type="PRINTS" id="PR00344">
    <property type="entry name" value="BCTRLSENSOR"/>
</dbReference>
<keyword evidence="4" id="KW-0472">Membrane</keyword>
<dbReference type="OrthoDB" id="9809670at2"/>
<feature type="transmembrane region" description="Helical" evidence="4">
    <location>
        <begin position="767"/>
        <end position="788"/>
    </location>
</feature>
<keyword evidence="4" id="KW-1133">Transmembrane helix</keyword>
<dbReference type="InterPro" id="IPR011047">
    <property type="entry name" value="Quinoprotein_ADH-like_sf"/>
</dbReference>
<dbReference type="SMART" id="SM00387">
    <property type="entry name" value="HATPase_c"/>
    <property type="match status" value="1"/>
</dbReference>
<feature type="signal peptide" evidence="5">
    <location>
        <begin position="1"/>
        <end position="21"/>
    </location>
</feature>
<comment type="catalytic activity">
    <reaction evidence="1">
        <text>ATP + protein L-histidine = ADP + protein N-phospho-L-histidine.</text>
        <dbReference type="EC" id="2.7.13.3"/>
    </reaction>
</comment>
<dbReference type="Pfam" id="PF07494">
    <property type="entry name" value="Reg_prop"/>
    <property type="match status" value="6"/>
</dbReference>
<evidence type="ECO:0000256" key="3">
    <source>
        <dbReference type="ARBA" id="ARBA00022553"/>
    </source>
</evidence>
<dbReference type="PANTHER" id="PTHR43547:SF2">
    <property type="entry name" value="HYBRID SIGNAL TRANSDUCTION HISTIDINE KINASE C"/>
    <property type="match status" value="1"/>
</dbReference>
<evidence type="ECO:0000313" key="8">
    <source>
        <dbReference type="Proteomes" id="UP000260644"/>
    </source>
</evidence>
<evidence type="ECO:0000256" key="2">
    <source>
        <dbReference type="ARBA" id="ARBA00012438"/>
    </source>
</evidence>
<evidence type="ECO:0000313" key="7">
    <source>
        <dbReference type="EMBL" id="RFS19636.1"/>
    </source>
</evidence>
<dbReference type="Pfam" id="PF00512">
    <property type="entry name" value="HisKA"/>
    <property type="match status" value="1"/>
</dbReference>
<dbReference type="InterPro" id="IPR005467">
    <property type="entry name" value="His_kinase_dom"/>
</dbReference>
<proteinExistence type="predicted"/>
<dbReference type="RefSeq" id="WP_116977823.1">
    <property type="nucleotide sequence ID" value="NZ_QPMM01000012.1"/>
</dbReference>
<dbReference type="FunFam" id="1.10.287.130:FF:000045">
    <property type="entry name" value="Two-component system sensor histidine kinase/response regulator"/>
    <property type="match status" value="1"/>
</dbReference>
<keyword evidence="7" id="KW-0418">Kinase</keyword>
<accession>A0A3E1Y4R6</accession>
<dbReference type="EMBL" id="QPMM01000012">
    <property type="protein sequence ID" value="RFS19636.1"/>
    <property type="molecule type" value="Genomic_DNA"/>
</dbReference>
<keyword evidence="8" id="KW-1185">Reference proteome</keyword>
<reference evidence="7 8" key="1">
    <citation type="submission" date="2018-07" db="EMBL/GenBank/DDBJ databases">
        <title>Chitinophaga K2CV101002-2 sp. nov., isolated from a monsoon evergreen broad-leaved forest soil.</title>
        <authorList>
            <person name="Lv Y."/>
        </authorList>
    </citation>
    <scope>NUCLEOTIDE SEQUENCE [LARGE SCALE GENOMIC DNA]</scope>
    <source>
        <strain evidence="7 8">GDMCC 1.1288</strain>
    </source>
</reference>
<dbReference type="Pfam" id="PF02518">
    <property type="entry name" value="HATPase_c"/>
    <property type="match status" value="1"/>
</dbReference>
<dbReference type="InterPro" id="IPR036890">
    <property type="entry name" value="HATPase_C_sf"/>
</dbReference>
<dbReference type="InterPro" id="IPR013783">
    <property type="entry name" value="Ig-like_fold"/>
</dbReference>
<dbReference type="AlphaFoldDB" id="A0A3E1Y4R6"/>
<dbReference type="EC" id="2.7.13.3" evidence="2"/>
<dbReference type="Gene3D" id="2.60.40.10">
    <property type="entry name" value="Immunoglobulins"/>
    <property type="match status" value="1"/>
</dbReference>
<dbReference type="SUPFAM" id="SSF55874">
    <property type="entry name" value="ATPase domain of HSP90 chaperone/DNA topoisomerase II/histidine kinase"/>
    <property type="match status" value="1"/>
</dbReference>
<gene>
    <name evidence="7" type="ORF">DVR12_21265</name>
</gene>
<dbReference type="Gene3D" id="1.10.287.130">
    <property type="match status" value="1"/>
</dbReference>
<dbReference type="InterPro" id="IPR003594">
    <property type="entry name" value="HATPase_dom"/>
</dbReference>
<name>A0A3E1Y4R6_9BACT</name>
<comment type="caution">
    <text evidence="7">The sequence shown here is derived from an EMBL/GenBank/DDBJ whole genome shotgun (WGS) entry which is preliminary data.</text>
</comment>
<dbReference type="FunFam" id="2.60.40.10:FF:000791">
    <property type="entry name" value="Two-component system sensor histidine kinase/response regulator"/>
    <property type="match status" value="1"/>
</dbReference>
<dbReference type="PANTHER" id="PTHR43547">
    <property type="entry name" value="TWO-COMPONENT HISTIDINE KINASE"/>
    <property type="match status" value="1"/>
</dbReference>
<keyword evidence="7" id="KW-0808">Transferase</keyword>
<evidence type="ECO:0000256" key="4">
    <source>
        <dbReference type="SAM" id="Phobius"/>
    </source>
</evidence>
<dbReference type="InterPro" id="IPR036097">
    <property type="entry name" value="HisK_dim/P_sf"/>
</dbReference>
<feature type="chain" id="PRO_5017789985" description="histidine kinase" evidence="5">
    <location>
        <begin position="22"/>
        <end position="1050"/>
    </location>
</feature>
<dbReference type="InterPro" id="IPR004358">
    <property type="entry name" value="Sig_transdc_His_kin-like_C"/>
</dbReference>
<keyword evidence="5" id="KW-0732">Signal</keyword>
<evidence type="ECO:0000259" key="6">
    <source>
        <dbReference type="PROSITE" id="PS50109"/>
    </source>
</evidence>
<dbReference type="InterPro" id="IPR015943">
    <property type="entry name" value="WD40/YVTN_repeat-like_dom_sf"/>
</dbReference>
<protein>
    <recommendedName>
        <fullName evidence="2">histidine kinase</fullName>
        <ecNumber evidence="2">2.7.13.3</ecNumber>
    </recommendedName>
</protein>
<evidence type="ECO:0000256" key="5">
    <source>
        <dbReference type="SAM" id="SignalP"/>
    </source>
</evidence>
<feature type="domain" description="Histidine kinase" evidence="6">
    <location>
        <begin position="821"/>
        <end position="1037"/>
    </location>
</feature>
<dbReference type="Pfam" id="PF07495">
    <property type="entry name" value="Y_Y_Y"/>
    <property type="match status" value="1"/>
</dbReference>
<dbReference type="CDD" id="cd00082">
    <property type="entry name" value="HisKA"/>
    <property type="match status" value="1"/>
</dbReference>
<dbReference type="InterPro" id="IPR011110">
    <property type="entry name" value="Reg_prop"/>
</dbReference>
<keyword evidence="3" id="KW-0597">Phosphoprotein</keyword>
<dbReference type="GO" id="GO:0000155">
    <property type="term" value="F:phosphorelay sensor kinase activity"/>
    <property type="evidence" value="ECO:0007669"/>
    <property type="project" value="InterPro"/>
</dbReference>
<sequence length="1050" mass="118998">MRKLGLAILSFLLLLTHKLYSQSENVVHYQVENGLSHNAVICALQDRQGFMWFGTLHGLNRFDGYTFHAYLRSDHPDSLGNNNIICLFEGKNGLIYVGTEAGAYIYTTVTEKFKLLSPIIKGDVHSFTEDKKGNIWLTSSGEIFRYNPATDQVVKIKGFSNAVSLCLGGDDNIWVISNDGYIAVYNASTQSFTQYSLFSHSKPASAHWVQKIVPQGKDSLWICTPKQGIKLFNIRARKYQDYFSNDQDGNEIYARDILRKSDGEYWIATESGIYLLDINNNTIINLKKKYHTPYSISDNAVYCLLRDKEGGIWAGTYFGGVNYFPVEYISFEKFFPQSGIPSLSGNAVREIHPDQYGNLWIGTEDGGINSYTPKTGIFKNIQPGSGLSHTNIHGVLVSGDSLWIGTFEHGLDVMNIRTGKFVKHYEGGAGEHQLKSNFIYYILQTKNKDIYCCTSFGAYKYNREADNFDPVAGLPINQFYVAATEDSKGNLWFGTSKEGVFYLNPKTSDRKVFSHSSTDNTSLANNRVNHIFEDSQHRIWLGTEDGLCLFHPATNNFTRYGSQQGFNSTMIFRIEEDNNQQLWISTAKGLACFNPAIGTATVFTKDNGLLNDQFNYSSSYRDSSNIYFGSVKGMIRFNPSLFKENNFRPPVYITGLQIYGKEAGIGEILQKSISVTDSIILAHDQSSFSIDFAALSYTSPEMTAYAYKMQGLDAEWTYLSTNRKAYFTKLAPGVYHFMVKAANSSGKWSETPRVLYIKILPPFYLSYPAYALYLLLLTALIYSIVRWYHQRAILRQKREMERLAHEKEKEVYQAKIEFFTHIAHEIRTPLTLIKGPMEKVIKRVEEVPQIQKNLRIMERNTDRLLDLTTQLLDFRRTETHGFSLSFTHTNITELLREIFLRFTPAAEQKNIDFQIQLPDADFYANVDAEAMNKIIGNLLNNAIKYASTQASLHLLQIRERDTTFEVLVKNDGYLLPGEVAEKIFEPFFRLKATASESGAGIGLSLSKTLTELHNGKLVLVTPVETLNVFSLTLPINPDTADNSNKWTTNH</sequence>
<dbReference type="InterPro" id="IPR011123">
    <property type="entry name" value="Y_Y_Y"/>
</dbReference>
<dbReference type="InterPro" id="IPR003661">
    <property type="entry name" value="HisK_dim/P_dom"/>
</dbReference>
<dbReference type="PROSITE" id="PS50109">
    <property type="entry name" value="HIS_KIN"/>
    <property type="match status" value="1"/>
</dbReference>
<dbReference type="SUPFAM" id="SSF50998">
    <property type="entry name" value="Quinoprotein alcohol dehydrogenase-like"/>
    <property type="match status" value="1"/>
</dbReference>
<keyword evidence="4" id="KW-0812">Transmembrane</keyword>
<dbReference type="Gene3D" id="2.130.10.10">
    <property type="entry name" value="YVTN repeat-like/Quinoprotein amine dehydrogenase"/>
    <property type="match status" value="2"/>
</dbReference>
<dbReference type="Gene3D" id="3.30.565.10">
    <property type="entry name" value="Histidine kinase-like ATPase, C-terminal domain"/>
    <property type="match status" value="1"/>
</dbReference>
<dbReference type="SMART" id="SM00388">
    <property type="entry name" value="HisKA"/>
    <property type="match status" value="1"/>
</dbReference>
<evidence type="ECO:0000256" key="1">
    <source>
        <dbReference type="ARBA" id="ARBA00000085"/>
    </source>
</evidence>
<organism evidence="7 8">
    <name type="scientific">Chitinophaga silvatica</name>
    <dbReference type="NCBI Taxonomy" id="2282649"/>
    <lineage>
        <taxon>Bacteria</taxon>
        <taxon>Pseudomonadati</taxon>
        <taxon>Bacteroidota</taxon>
        <taxon>Chitinophagia</taxon>
        <taxon>Chitinophagales</taxon>
        <taxon>Chitinophagaceae</taxon>
        <taxon>Chitinophaga</taxon>
    </lineage>
</organism>
<dbReference type="SUPFAM" id="SSF47384">
    <property type="entry name" value="Homodimeric domain of signal transducing histidine kinase"/>
    <property type="match status" value="1"/>
</dbReference>